<accession>A0A5B1BW72</accession>
<dbReference type="EMBL" id="VUAA01000028">
    <property type="protein sequence ID" value="KAA1253098.1"/>
    <property type="molecule type" value="Genomic_DNA"/>
</dbReference>
<dbReference type="AlphaFoldDB" id="A0A5B1BW72"/>
<evidence type="ECO:0000313" key="2">
    <source>
        <dbReference type="Proteomes" id="UP000323225"/>
    </source>
</evidence>
<dbReference type="Proteomes" id="UP000323225">
    <property type="component" value="Unassembled WGS sequence"/>
</dbReference>
<organism evidence="1 2">
    <name type="scientific">Vibrio cholerae</name>
    <dbReference type="NCBI Taxonomy" id="666"/>
    <lineage>
        <taxon>Bacteria</taxon>
        <taxon>Pseudomonadati</taxon>
        <taxon>Pseudomonadota</taxon>
        <taxon>Gammaproteobacteria</taxon>
        <taxon>Vibrionales</taxon>
        <taxon>Vibrionaceae</taxon>
        <taxon>Vibrio</taxon>
    </lineage>
</organism>
<comment type="caution">
    <text evidence="1">The sequence shown here is derived from an EMBL/GenBank/DDBJ whole genome shotgun (WGS) entry which is preliminary data.</text>
</comment>
<evidence type="ECO:0000313" key="1">
    <source>
        <dbReference type="EMBL" id="KAA1253098.1"/>
    </source>
</evidence>
<gene>
    <name evidence="1" type="ORF">F0M16_19345</name>
</gene>
<sequence length="137" mass="15484">MTDVVFMGDIVESNGKTIKENNFSLKHEFPIMSQVKVVNCDSDSWLSSKSEVIQNAVKAGLPFYVVQHIRDCDGTPLYAVSFVPLTAAEDERLNEKYLNMVSNDRSIRKDLKSFIQLTNLVQTFTLFGIRSDDLESV</sequence>
<protein>
    <submittedName>
        <fullName evidence="1">Uncharacterized protein</fullName>
    </submittedName>
</protein>
<name>A0A5B1BW72_VIBCL</name>
<proteinExistence type="predicted"/>
<reference evidence="1 2" key="1">
    <citation type="submission" date="2019-09" db="EMBL/GenBank/DDBJ databases">
        <authorList>
            <person name="Kritzky A."/>
            <person name="Schelkanova E.Y."/>
            <person name="Alkhova Z.V."/>
            <person name="Smirnova N.I."/>
        </authorList>
    </citation>
    <scope>NUCLEOTIDE SEQUENCE [LARGE SCALE GENOMIC DNA]</scope>
    <source>
        <strain evidence="1 2">M1526</strain>
    </source>
</reference>